<dbReference type="RefSeq" id="WP_311770381.1">
    <property type="nucleotide sequence ID" value="NZ_JACHBT010000022.1"/>
</dbReference>
<reference evidence="1 2" key="1">
    <citation type="submission" date="2020-08" db="EMBL/GenBank/DDBJ databases">
        <title>The Agave Microbiome: Exploring the role of microbial communities in plant adaptations to desert environments.</title>
        <authorList>
            <person name="Partida-Martinez L.P."/>
        </authorList>
    </citation>
    <scope>NUCLEOTIDE SEQUENCE [LARGE SCALE GENOMIC DNA]</scope>
    <source>
        <strain evidence="1 2">AS3.13</strain>
    </source>
</reference>
<dbReference type="Proteomes" id="UP000522313">
    <property type="component" value="Unassembled WGS sequence"/>
</dbReference>
<dbReference type="AlphaFoldDB" id="A0A7X0JGN9"/>
<organism evidence="1 2">
    <name type="scientific">Sphingomonas endophytica</name>
    <dbReference type="NCBI Taxonomy" id="869719"/>
    <lineage>
        <taxon>Bacteria</taxon>
        <taxon>Pseudomonadati</taxon>
        <taxon>Pseudomonadota</taxon>
        <taxon>Alphaproteobacteria</taxon>
        <taxon>Sphingomonadales</taxon>
        <taxon>Sphingomonadaceae</taxon>
        <taxon>Sphingomonas</taxon>
    </lineage>
</organism>
<comment type="caution">
    <text evidence="1">The sequence shown here is derived from an EMBL/GenBank/DDBJ whole genome shotgun (WGS) entry which is preliminary data.</text>
</comment>
<dbReference type="EMBL" id="JACHBT010000022">
    <property type="protein sequence ID" value="MBB6506397.1"/>
    <property type="molecule type" value="Genomic_DNA"/>
</dbReference>
<protein>
    <submittedName>
        <fullName evidence="1">Uncharacterized protein</fullName>
    </submittedName>
</protein>
<reference evidence="1 2" key="2">
    <citation type="submission" date="2020-08" db="EMBL/GenBank/DDBJ databases">
        <authorList>
            <person name="Partida-Martinez L."/>
            <person name="Huntemann M."/>
            <person name="Clum A."/>
            <person name="Wang J."/>
            <person name="Palaniappan K."/>
            <person name="Ritter S."/>
            <person name="Chen I.-M."/>
            <person name="Stamatis D."/>
            <person name="Reddy T."/>
            <person name="O'Malley R."/>
            <person name="Daum C."/>
            <person name="Shapiro N."/>
            <person name="Ivanova N."/>
            <person name="Kyrpides N."/>
            <person name="Woyke T."/>
        </authorList>
    </citation>
    <scope>NUCLEOTIDE SEQUENCE [LARGE SCALE GENOMIC DNA]</scope>
    <source>
        <strain evidence="1 2">AS3.13</strain>
    </source>
</reference>
<sequence>MTTTVAEQHIAHHHPAFQREEIGATFILPHECRTAAKRAFPLDKPRQHAALNRGKRQKITDPIGETKRWHAMLILKFFGSLRGRGHALH</sequence>
<evidence type="ECO:0000313" key="2">
    <source>
        <dbReference type="Proteomes" id="UP000522313"/>
    </source>
</evidence>
<name>A0A7X0JGN9_9SPHN</name>
<evidence type="ECO:0000313" key="1">
    <source>
        <dbReference type="EMBL" id="MBB6506397.1"/>
    </source>
</evidence>
<proteinExistence type="predicted"/>
<accession>A0A7X0JGN9</accession>
<gene>
    <name evidence="1" type="ORF">F4693_003399</name>
</gene>